<dbReference type="FunFam" id="3.40.50.2020:FF:000007">
    <property type="entry name" value="Ribose-phosphate pyrophosphokinase"/>
    <property type="match status" value="1"/>
</dbReference>
<evidence type="ECO:0000256" key="4">
    <source>
        <dbReference type="ARBA" id="ARBA00022679"/>
    </source>
</evidence>
<dbReference type="GO" id="GO:0005524">
    <property type="term" value="F:ATP binding"/>
    <property type="evidence" value="ECO:0007669"/>
    <property type="project" value="UniProtKB-KW"/>
</dbReference>
<dbReference type="CDD" id="cd06223">
    <property type="entry name" value="PRTases_typeI"/>
    <property type="match status" value="1"/>
</dbReference>
<evidence type="ECO:0000256" key="3">
    <source>
        <dbReference type="ARBA" id="ARBA00013247"/>
    </source>
</evidence>
<gene>
    <name evidence="13" type="ORF">AV274_0396</name>
</gene>
<keyword evidence="5" id="KW-0479">Metal-binding</keyword>
<proteinExistence type="inferred from homology"/>
<evidence type="ECO:0000256" key="8">
    <source>
        <dbReference type="ARBA" id="ARBA00022777"/>
    </source>
</evidence>
<protein>
    <recommendedName>
        <fullName evidence="3">ribose-phosphate diphosphokinase</fullName>
        <ecNumber evidence="3">2.7.6.1</ecNumber>
    </recommendedName>
</protein>
<dbReference type="AlphaFoldDB" id="A0A196SLE0"/>
<feature type="domain" description="Ribose-phosphate pyrophosphokinase N-terminal" evidence="12">
    <location>
        <begin position="111"/>
        <end position="233"/>
    </location>
</feature>
<evidence type="ECO:0000256" key="10">
    <source>
        <dbReference type="ARBA" id="ARBA00022842"/>
    </source>
</evidence>
<dbReference type="EMBL" id="LXWW01000014">
    <property type="protein sequence ID" value="OAO17868.1"/>
    <property type="molecule type" value="Genomic_DNA"/>
</dbReference>
<dbReference type="GO" id="GO:0006164">
    <property type="term" value="P:purine nucleotide biosynthetic process"/>
    <property type="evidence" value="ECO:0007669"/>
    <property type="project" value="TreeGrafter"/>
</dbReference>
<accession>A0A196SLE0</accession>
<dbReference type="SMART" id="SM01400">
    <property type="entry name" value="Pribosyltran_N"/>
    <property type="match status" value="1"/>
</dbReference>
<keyword evidence="9" id="KW-0067">ATP-binding</keyword>
<dbReference type="Proteomes" id="UP000078348">
    <property type="component" value="Unassembled WGS sequence"/>
</dbReference>
<evidence type="ECO:0000256" key="9">
    <source>
        <dbReference type="ARBA" id="ARBA00022840"/>
    </source>
</evidence>
<dbReference type="InterPro" id="IPR005946">
    <property type="entry name" value="Rib-P_diPkinase"/>
</dbReference>
<dbReference type="OrthoDB" id="413572at2759"/>
<evidence type="ECO:0000256" key="1">
    <source>
        <dbReference type="ARBA" id="ARBA00004996"/>
    </source>
</evidence>
<comment type="pathway">
    <text evidence="1">Metabolic intermediate biosynthesis; 5-phospho-alpha-D-ribose 1-diphosphate biosynthesis; 5-phospho-alpha-D-ribose 1-diphosphate from D-ribose 5-phosphate (route I): step 1/1.</text>
</comment>
<keyword evidence="8 13" id="KW-0418">Kinase</keyword>
<dbReference type="InterPro" id="IPR029099">
    <property type="entry name" value="Pribosyltran_N"/>
</dbReference>
<evidence type="ECO:0000313" key="13">
    <source>
        <dbReference type="EMBL" id="OAO17868.1"/>
    </source>
</evidence>
<name>A0A196SLE0_BLAHN</name>
<dbReference type="SUPFAM" id="SSF53271">
    <property type="entry name" value="PRTase-like"/>
    <property type="match status" value="2"/>
</dbReference>
<evidence type="ECO:0000313" key="14">
    <source>
        <dbReference type="Proteomes" id="UP000078348"/>
    </source>
</evidence>
<evidence type="ECO:0000256" key="5">
    <source>
        <dbReference type="ARBA" id="ARBA00022723"/>
    </source>
</evidence>
<keyword evidence="6" id="KW-0545">Nucleotide biosynthesis</keyword>
<dbReference type="GO" id="GO:0002189">
    <property type="term" value="C:ribose phosphate diphosphokinase complex"/>
    <property type="evidence" value="ECO:0007669"/>
    <property type="project" value="TreeGrafter"/>
</dbReference>
<keyword evidence="10" id="KW-0460">Magnesium</keyword>
<keyword evidence="14" id="KW-1185">Reference proteome</keyword>
<evidence type="ECO:0000259" key="12">
    <source>
        <dbReference type="Pfam" id="PF13793"/>
    </source>
</evidence>
<organism evidence="13 14">
    <name type="scientific">Blastocystis sp. subtype 1 (strain ATCC 50177 / NandII)</name>
    <dbReference type="NCBI Taxonomy" id="478820"/>
    <lineage>
        <taxon>Eukaryota</taxon>
        <taxon>Sar</taxon>
        <taxon>Stramenopiles</taxon>
        <taxon>Bigyra</taxon>
        <taxon>Opalozoa</taxon>
        <taxon>Opalinata</taxon>
        <taxon>Blastocystidae</taxon>
        <taxon>Blastocystis</taxon>
    </lineage>
</organism>
<dbReference type="Pfam" id="PF13793">
    <property type="entry name" value="Pribosyltran_N"/>
    <property type="match status" value="1"/>
</dbReference>
<dbReference type="Pfam" id="PF14572">
    <property type="entry name" value="Pribosyl_synth"/>
    <property type="match status" value="1"/>
</dbReference>
<evidence type="ECO:0000256" key="7">
    <source>
        <dbReference type="ARBA" id="ARBA00022741"/>
    </source>
</evidence>
<dbReference type="GO" id="GO:0000287">
    <property type="term" value="F:magnesium ion binding"/>
    <property type="evidence" value="ECO:0007669"/>
    <property type="project" value="InterPro"/>
</dbReference>
<dbReference type="PANTHER" id="PTHR10210:SF32">
    <property type="entry name" value="RIBOSE-PHOSPHATE PYROPHOSPHOKINASE 2"/>
    <property type="match status" value="1"/>
</dbReference>
<sequence length="449" mass="49242">MFSRIASSSNMHVAKQFSRLSRSAHGLSKVFGQSSRSYSTGAASSSPFQIGCAVAAGLGCGAALLYGNRLFAVEDKEPLGIPCTDPNCPCNDASLHPCTVQHHFVPGCHELKIISGNSNRPLAEGVAKCLGTRVSDCAVSHFNDGEISVQMKESVRGKDCYILQSLCAPTNDNLLELVFMISAVRRASAKRVTSIIPFFSYRQNTQRVNGLPENTSFAFSSAAEVAKMLEVVGVDYVMLVDMESNTKLGKLDGGIFSNRTPVEELDASQLIFESLKDKIDPSRKVVVLTPHPKDLPRAAEVKKQLAAYYKDLDIRAMEGEYVTQILGGEENWEENDMRNPESLKNCDVIIVDFAVSSGKTMSRWANFVKSKGANHVIGLASHGILMNQAPETIQISQLEELMILDTVPVPQEKIDRCNKLHVISVAPLIANAIKENHYVDKERFVFKEE</sequence>
<evidence type="ECO:0000256" key="11">
    <source>
        <dbReference type="ARBA" id="ARBA00049535"/>
    </source>
</evidence>
<evidence type="ECO:0000256" key="6">
    <source>
        <dbReference type="ARBA" id="ARBA00022727"/>
    </source>
</evidence>
<dbReference type="PANTHER" id="PTHR10210">
    <property type="entry name" value="RIBOSE-PHOSPHATE DIPHOSPHOKINASE FAMILY MEMBER"/>
    <property type="match status" value="1"/>
</dbReference>
<dbReference type="InterPro" id="IPR029057">
    <property type="entry name" value="PRTase-like"/>
</dbReference>
<dbReference type="GO" id="GO:0004749">
    <property type="term" value="F:ribose phosphate diphosphokinase activity"/>
    <property type="evidence" value="ECO:0007669"/>
    <property type="project" value="UniProtKB-EC"/>
</dbReference>
<comment type="catalytic activity">
    <reaction evidence="11">
        <text>D-ribose 5-phosphate + ATP = 5-phospho-alpha-D-ribose 1-diphosphate + AMP + H(+)</text>
        <dbReference type="Rhea" id="RHEA:15609"/>
        <dbReference type="ChEBI" id="CHEBI:15378"/>
        <dbReference type="ChEBI" id="CHEBI:30616"/>
        <dbReference type="ChEBI" id="CHEBI:58017"/>
        <dbReference type="ChEBI" id="CHEBI:78346"/>
        <dbReference type="ChEBI" id="CHEBI:456215"/>
        <dbReference type="EC" id="2.7.6.1"/>
    </reaction>
</comment>
<dbReference type="GO" id="GO:0005737">
    <property type="term" value="C:cytoplasm"/>
    <property type="evidence" value="ECO:0007669"/>
    <property type="project" value="TreeGrafter"/>
</dbReference>
<evidence type="ECO:0000256" key="2">
    <source>
        <dbReference type="ARBA" id="ARBA00006478"/>
    </source>
</evidence>
<keyword evidence="7" id="KW-0547">Nucleotide-binding</keyword>
<comment type="similarity">
    <text evidence="2">Belongs to the ribose-phosphate pyrophosphokinase family.</text>
</comment>
<keyword evidence="4" id="KW-0808">Transferase</keyword>
<dbReference type="GO" id="GO:0006015">
    <property type="term" value="P:5-phosphoribose 1-diphosphate biosynthetic process"/>
    <property type="evidence" value="ECO:0007669"/>
    <property type="project" value="TreeGrafter"/>
</dbReference>
<dbReference type="EC" id="2.7.6.1" evidence="3"/>
<dbReference type="STRING" id="478820.A0A196SLE0"/>
<comment type="caution">
    <text evidence="13">The sequence shown here is derived from an EMBL/GenBank/DDBJ whole genome shotgun (WGS) entry which is preliminary data.</text>
</comment>
<dbReference type="InterPro" id="IPR000836">
    <property type="entry name" value="PRTase_dom"/>
</dbReference>
<dbReference type="NCBIfam" id="TIGR01251">
    <property type="entry name" value="ribP_PPkin"/>
    <property type="match status" value="1"/>
</dbReference>
<dbReference type="GO" id="GO:0016301">
    <property type="term" value="F:kinase activity"/>
    <property type="evidence" value="ECO:0007669"/>
    <property type="project" value="UniProtKB-KW"/>
</dbReference>
<dbReference type="Gene3D" id="3.40.50.2020">
    <property type="match status" value="2"/>
</dbReference>
<reference evidence="13 14" key="1">
    <citation type="submission" date="2016-05" db="EMBL/GenBank/DDBJ databases">
        <title>Nuclear genome of Blastocystis sp. subtype 1 NandII.</title>
        <authorList>
            <person name="Gentekaki E."/>
            <person name="Curtis B."/>
            <person name="Stairs C."/>
            <person name="Eme L."/>
            <person name="Herman E."/>
            <person name="Klimes V."/>
            <person name="Arias M.C."/>
            <person name="Elias M."/>
            <person name="Hilliou F."/>
            <person name="Klute M."/>
            <person name="Malik S.-B."/>
            <person name="Pightling A."/>
            <person name="Rachubinski R."/>
            <person name="Salas D."/>
            <person name="Schlacht A."/>
            <person name="Suga H."/>
            <person name="Archibald J."/>
            <person name="Ball S.G."/>
            <person name="Clark G."/>
            <person name="Dacks J."/>
            <person name="Van Der Giezen M."/>
            <person name="Tsaousis A."/>
            <person name="Roger A."/>
        </authorList>
    </citation>
    <scope>NUCLEOTIDE SEQUENCE [LARGE SCALE GENOMIC DNA]</scope>
    <source>
        <strain evidence="14">ATCC 50177 / NandII</strain>
    </source>
</reference>